<feature type="transmembrane region" description="Helical" evidence="2">
    <location>
        <begin position="274"/>
        <end position="298"/>
    </location>
</feature>
<evidence type="ECO:0000256" key="1">
    <source>
        <dbReference type="SAM" id="MobiDB-lite"/>
    </source>
</evidence>
<accession>U6LWU4</accession>
<dbReference type="VEuPathDB" id="ToxoDB:EBH_0006070"/>
<dbReference type="AlphaFoldDB" id="U6LWU4"/>
<dbReference type="OrthoDB" id="346295at2759"/>
<proteinExistence type="predicted"/>
<sequence>MRWHHKSVLSVRLSQLARVILIVAYLIPASVYADQRAFRRPNQSKQGATLAPDQFPSSTGESNTGLNAAGPAAHTLTSEFGFVEIFKKLFGQKGEEQEEAPTTSEQRRSAWKEEERHAEFAFCSDVGFRGLHPDEGGEEAACWSRCGRVCEGAMFLAEDALPEWRLVPVATRTKPCKTPAKKSAVQILCKAIKKPTHYDISSAVKQETTFDVEAQQQEQMQQLARQQMLLPHQLPSTPALAVGTPGYPPDEAQMVPESFAAAAYGRGRSAFPQWALYLILIGIALTCALLMCCCLCFCRR</sequence>
<gene>
    <name evidence="3" type="ORF">EBH_0006070</name>
</gene>
<evidence type="ECO:0008006" key="5">
    <source>
        <dbReference type="Google" id="ProtNLM"/>
    </source>
</evidence>
<feature type="compositionally biased region" description="Polar residues" evidence="1">
    <location>
        <begin position="55"/>
        <end position="66"/>
    </location>
</feature>
<evidence type="ECO:0000313" key="3">
    <source>
        <dbReference type="EMBL" id="CDJ53064.1"/>
    </source>
</evidence>
<feature type="region of interest" description="Disordered" evidence="1">
    <location>
        <begin position="43"/>
        <end position="70"/>
    </location>
</feature>
<reference evidence="3" key="1">
    <citation type="submission" date="2013-10" db="EMBL/GenBank/DDBJ databases">
        <title>Genomic analysis of the causative agents of coccidiosis in chickens.</title>
        <authorList>
            <person name="Reid A.J."/>
            <person name="Blake D."/>
            <person name="Billington K."/>
            <person name="Browne H."/>
            <person name="Dunn M."/>
            <person name="Hung S."/>
            <person name="Kawahara F."/>
            <person name="Miranda-Saavedra D."/>
            <person name="Mourier T."/>
            <person name="Nagra H."/>
            <person name="Otto T.D."/>
            <person name="Rawlings N."/>
            <person name="Sanchez A."/>
            <person name="Sanders M."/>
            <person name="Subramaniam C."/>
            <person name="Tay Y."/>
            <person name="Dear P."/>
            <person name="Doerig C."/>
            <person name="Gruber A."/>
            <person name="Parkinson J."/>
            <person name="Shirley M."/>
            <person name="Wan K.L."/>
            <person name="Berriman M."/>
            <person name="Tomley F."/>
            <person name="Pain A."/>
        </authorList>
    </citation>
    <scope>NUCLEOTIDE SEQUENCE [LARGE SCALE GENOMIC DNA]</scope>
    <source>
        <strain evidence="3">Houghton</strain>
    </source>
</reference>
<keyword evidence="2" id="KW-0472">Membrane</keyword>
<keyword evidence="4" id="KW-1185">Reference proteome</keyword>
<evidence type="ECO:0000256" key="2">
    <source>
        <dbReference type="SAM" id="Phobius"/>
    </source>
</evidence>
<keyword evidence="2" id="KW-0812">Transmembrane</keyword>
<reference evidence="3" key="2">
    <citation type="submission" date="2013-10" db="EMBL/GenBank/DDBJ databases">
        <authorList>
            <person name="Aslett M."/>
        </authorList>
    </citation>
    <scope>NUCLEOTIDE SEQUENCE [LARGE SCALE GENOMIC DNA]</scope>
    <source>
        <strain evidence="3">Houghton</strain>
    </source>
</reference>
<keyword evidence="2" id="KW-1133">Transmembrane helix</keyword>
<name>U6LWU4_9EIME</name>
<dbReference type="EMBL" id="HG713253">
    <property type="protein sequence ID" value="CDJ53064.1"/>
    <property type="molecule type" value="Genomic_DNA"/>
</dbReference>
<organism evidence="3 4">
    <name type="scientific">Eimeria brunetti</name>
    <dbReference type="NCBI Taxonomy" id="51314"/>
    <lineage>
        <taxon>Eukaryota</taxon>
        <taxon>Sar</taxon>
        <taxon>Alveolata</taxon>
        <taxon>Apicomplexa</taxon>
        <taxon>Conoidasida</taxon>
        <taxon>Coccidia</taxon>
        <taxon>Eucoccidiorida</taxon>
        <taxon>Eimeriorina</taxon>
        <taxon>Eimeriidae</taxon>
        <taxon>Eimeria</taxon>
    </lineage>
</organism>
<evidence type="ECO:0000313" key="4">
    <source>
        <dbReference type="Proteomes" id="UP000030750"/>
    </source>
</evidence>
<dbReference type="Proteomes" id="UP000030750">
    <property type="component" value="Unassembled WGS sequence"/>
</dbReference>
<protein>
    <recommendedName>
        <fullName evidence="5">Transmembrane protein</fullName>
    </recommendedName>
</protein>